<comment type="subcellular location">
    <subcellularLocation>
        <location evidence="1">Cytoplasm</location>
        <location evidence="1">Cytoskeleton</location>
        <location evidence="1">Microtubule organizing center</location>
        <location evidence="1">Centrosome</location>
        <location evidence="1">Centriole</location>
    </subcellularLocation>
</comment>
<evidence type="ECO:0000256" key="3">
    <source>
        <dbReference type="ARBA" id="ARBA00021406"/>
    </source>
</evidence>
<keyword evidence="7 9" id="KW-0175">Coiled coil</keyword>
<dbReference type="RefSeq" id="XP_006824586.1">
    <property type="nucleotide sequence ID" value="XM_006824523.1"/>
</dbReference>
<evidence type="ECO:0000313" key="12">
    <source>
        <dbReference type="RefSeq" id="XP_006824586.1"/>
    </source>
</evidence>
<keyword evidence="8" id="KW-0206">Cytoskeleton</keyword>
<gene>
    <name evidence="12" type="primary">LOC102804766</name>
</gene>
<accession>A0ABM0MX45</accession>
<protein>
    <recommendedName>
        <fullName evidence="3">Centrosomal protein of 162 kDa</fullName>
    </recommendedName>
</protein>
<dbReference type="PANTHER" id="PTHR34031">
    <property type="entry name" value="CENTROSOMAL PROTEIN OF 162 KDA"/>
    <property type="match status" value="1"/>
</dbReference>
<sequence>LSNDEDGGKARSEIKTKLADVKDSAEKVKLMEKEMQNQEILLEGYHQENKRLYKEIQEFKTENKEEESKWKSENQKFKTEISNLREQIEEKERQLKNKGIITGVQKEIAAGTGTAVMGAGKIAHLQAEVQEAQVTEIELKQRMKALEGSKSELERYIDVLVKEKKDAEQRLVSAMERKDTEIQAVQNQHEKDTEALHKKLKWYAENQDLLDKDAQALKDKDDDIKRLKEQIEEIQQQKEEKKKLNENQRRAKERAADAKKIQDLERQVKEMENILRRRNPNSLPAMIFAAATAPSDVTHTTSKTKATVFLEERIQKLEKEADEREQEAKRSLRTMEQKYNAMKLKYEERISSLEKELNSFKRPDHSSEHPHSHMVAVEKELKSVRERYQREVDDLKEKLDFLQRNSKTKITGDSQPQEKIIESLQDDVRIRDEELLKLRLKCQQLEVDYMNAGISNLGETKHYTPRNFAGKHISDVMDENARLRQQVERTSFEIDQQRVHVQKSIAEAESAVRKSKEEAEDKISLIRLNHEAELQRIILEHSSKLGDSNVSRLTCQLNAQEVMITHLKEQLSHYKQEAERLKAAEIRERALQQNIYLLSDELKEAKKHHTPAMKHFEALQSKIEGLENRHVVREQELKGIVEKASLAATAQKEEELQYFKQQLRDKNLELQKFRTELDTLLQVMEELQQQGVVIHSHPQKSLTHY</sequence>
<keyword evidence="4" id="KW-0963">Cytoplasm</keyword>
<feature type="coiled-coil region" evidence="9">
    <location>
        <begin position="663"/>
        <end position="690"/>
    </location>
</feature>
<evidence type="ECO:0000256" key="10">
    <source>
        <dbReference type="SAM" id="MobiDB-lite"/>
    </source>
</evidence>
<evidence type="ECO:0000256" key="8">
    <source>
        <dbReference type="ARBA" id="ARBA00023212"/>
    </source>
</evidence>
<evidence type="ECO:0000256" key="2">
    <source>
        <dbReference type="ARBA" id="ARBA00009485"/>
    </source>
</evidence>
<organism evidence="11 12">
    <name type="scientific">Saccoglossus kowalevskii</name>
    <name type="common">Acorn worm</name>
    <dbReference type="NCBI Taxonomy" id="10224"/>
    <lineage>
        <taxon>Eukaryota</taxon>
        <taxon>Metazoa</taxon>
        <taxon>Hemichordata</taxon>
        <taxon>Enteropneusta</taxon>
        <taxon>Harrimaniidae</taxon>
        <taxon>Saccoglossus</taxon>
    </lineage>
</organism>
<feature type="coiled-coil region" evidence="9">
    <location>
        <begin position="557"/>
        <end position="636"/>
    </location>
</feature>
<dbReference type="Proteomes" id="UP000694865">
    <property type="component" value="Unplaced"/>
</dbReference>
<evidence type="ECO:0000256" key="5">
    <source>
        <dbReference type="ARBA" id="ARBA00022701"/>
    </source>
</evidence>
<dbReference type="PANTHER" id="PTHR34031:SF1">
    <property type="entry name" value="CENTROSOMAL PROTEIN OF 162 KDA"/>
    <property type="match status" value="1"/>
</dbReference>
<keyword evidence="11" id="KW-1185">Reference proteome</keyword>
<reference evidence="12" key="1">
    <citation type="submission" date="2025-08" db="UniProtKB">
        <authorList>
            <consortium name="RefSeq"/>
        </authorList>
    </citation>
    <scope>IDENTIFICATION</scope>
    <source>
        <tissue evidence="12">Testes</tissue>
    </source>
</reference>
<evidence type="ECO:0000256" key="6">
    <source>
        <dbReference type="ARBA" id="ARBA00022794"/>
    </source>
</evidence>
<feature type="coiled-coil region" evidence="9">
    <location>
        <begin position="21"/>
        <end position="177"/>
    </location>
</feature>
<feature type="coiled-coil region" evidence="9">
    <location>
        <begin position="307"/>
        <end position="405"/>
    </location>
</feature>
<keyword evidence="5" id="KW-0493">Microtubule</keyword>
<evidence type="ECO:0000256" key="9">
    <source>
        <dbReference type="SAM" id="Coils"/>
    </source>
</evidence>
<evidence type="ECO:0000313" key="11">
    <source>
        <dbReference type="Proteomes" id="UP000694865"/>
    </source>
</evidence>
<feature type="non-terminal residue" evidence="12">
    <location>
        <position position="1"/>
    </location>
</feature>
<dbReference type="GeneID" id="102804766"/>
<proteinExistence type="inferred from homology"/>
<feature type="region of interest" description="Disordered" evidence="10">
    <location>
        <begin position="238"/>
        <end position="258"/>
    </location>
</feature>
<name>A0ABM0MX45_SACKO</name>
<comment type="similarity">
    <text evidence="2">Belongs to the CEP162 family.</text>
</comment>
<keyword evidence="6" id="KW-0970">Cilium biogenesis/degradation</keyword>
<dbReference type="InterPro" id="IPR038774">
    <property type="entry name" value="CEP162-like"/>
</dbReference>
<evidence type="ECO:0000256" key="1">
    <source>
        <dbReference type="ARBA" id="ARBA00004114"/>
    </source>
</evidence>
<evidence type="ECO:0000256" key="7">
    <source>
        <dbReference type="ARBA" id="ARBA00023054"/>
    </source>
</evidence>
<evidence type="ECO:0000256" key="4">
    <source>
        <dbReference type="ARBA" id="ARBA00022490"/>
    </source>
</evidence>